<feature type="region of interest" description="Disordered" evidence="21">
    <location>
        <begin position="1203"/>
        <end position="1254"/>
    </location>
</feature>
<feature type="compositionally biased region" description="Polar residues" evidence="21">
    <location>
        <begin position="354"/>
        <end position="363"/>
    </location>
</feature>
<dbReference type="GO" id="GO:0045719">
    <property type="term" value="P:negative regulation of glycogen biosynthetic process"/>
    <property type="evidence" value="ECO:0007669"/>
    <property type="project" value="TreeGrafter"/>
</dbReference>
<dbReference type="InterPro" id="IPR017441">
    <property type="entry name" value="Protein_kinase_ATP_BS"/>
</dbReference>
<proteinExistence type="inferred from homology"/>
<feature type="region of interest" description="Disordered" evidence="21">
    <location>
        <begin position="1"/>
        <end position="45"/>
    </location>
</feature>
<feature type="region of interest" description="Disordered" evidence="21">
    <location>
        <begin position="327"/>
        <end position="363"/>
    </location>
</feature>
<evidence type="ECO:0000256" key="1">
    <source>
        <dbReference type="ARBA" id="ARBA00004123"/>
    </source>
</evidence>
<dbReference type="FunFam" id="3.30.450.20:FF:000059">
    <property type="entry name" value="PAS domain containing serine/threonine kinase"/>
    <property type="match status" value="1"/>
</dbReference>
<dbReference type="OrthoDB" id="10252171at2759"/>
<keyword evidence="7" id="KW-0597">Phosphoprotein</keyword>
<dbReference type="Gene3D" id="3.30.200.20">
    <property type="entry name" value="Phosphorylase Kinase, domain 1"/>
    <property type="match status" value="1"/>
</dbReference>
<dbReference type="SMART" id="SM00220">
    <property type="entry name" value="S_TKc"/>
    <property type="match status" value="1"/>
</dbReference>
<feature type="compositionally biased region" description="Acidic residues" evidence="21">
    <location>
        <begin position="1236"/>
        <end position="1250"/>
    </location>
</feature>
<evidence type="ECO:0000256" key="17">
    <source>
        <dbReference type="ARBA" id="ARBA00048679"/>
    </source>
</evidence>
<keyword evidence="12 20" id="KW-0067">ATP-binding</keyword>
<evidence type="ECO:0000256" key="20">
    <source>
        <dbReference type="PROSITE-ProRule" id="PRU10141"/>
    </source>
</evidence>
<evidence type="ECO:0000256" key="13">
    <source>
        <dbReference type="ARBA" id="ARBA00022990"/>
    </source>
</evidence>
<organism evidence="23 24">
    <name type="scientific">Astyanax mexicanus</name>
    <name type="common">Blind cave fish</name>
    <name type="synonym">Astyanax fasciatus mexicanus</name>
    <dbReference type="NCBI Taxonomy" id="7994"/>
    <lineage>
        <taxon>Eukaryota</taxon>
        <taxon>Metazoa</taxon>
        <taxon>Chordata</taxon>
        <taxon>Craniata</taxon>
        <taxon>Vertebrata</taxon>
        <taxon>Euteleostomi</taxon>
        <taxon>Actinopterygii</taxon>
        <taxon>Neopterygii</taxon>
        <taxon>Teleostei</taxon>
        <taxon>Ostariophysi</taxon>
        <taxon>Characiformes</taxon>
        <taxon>Characoidei</taxon>
        <taxon>Acestrorhamphidae</taxon>
        <taxon>Acestrorhamphinae</taxon>
        <taxon>Astyanax</taxon>
    </lineage>
</organism>
<dbReference type="InterPro" id="IPR000719">
    <property type="entry name" value="Prot_kinase_dom"/>
</dbReference>
<evidence type="ECO:0000256" key="11">
    <source>
        <dbReference type="ARBA" id="ARBA00022777"/>
    </source>
</evidence>
<gene>
    <name evidence="23" type="primary">PASK</name>
    <name evidence="23" type="ORF">AMEX_G6137</name>
</gene>
<comment type="caution">
    <text evidence="23">The sequence shown here is derived from an EMBL/GenBank/DDBJ whole genome shotgun (WGS) entry which is preliminary data.</text>
</comment>
<dbReference type="SUPFAM" id="SSF56112">
    <property type="entry name" value="Protein kinase-like (PK-like)"/>
    <property type="match status" value="1"/>
</dbReference>
<sequence>MSLWRHIVDKQKGSGGGALGDSVCTLPHSSSSGLQGDDSSDMKQTQPCLQHLQPAGNKTCLLRSPQSNTGFIKTTPSGSMRDVSASSLHSSPGHCCTPAQSPAGLERSLLRQLVSGSPQTHSAGKRRPQLIHNPNKATVTVDRTTEKVLEVSKQACQLLECKCSDLIGQTVTSFLKTSQTTENVLGEENLDTDGNLITILGKVVNAVSKTGAEFPVSVWTQSHDLTCVLLLEKVERISAHFSFSQEGGILSCDSTFAHLHGYCDANELTGLSITSLMPSLHVPLHCRAIPKMSRVQRLHLPGSSGTALRVCVRLRAAVSCGKLSNQINTSAGSSPSENSVRNSKEISPPEPGGNESSNDGLSSPKSGVVYSGSLWAFAPTSSLLTLHPNGTINSISSIYCPLLVGYTMAQLLGKNITFLIPAFYERMCAFDQSTSPVAHQRDGATPKPSSNTGCNGVGHGASGLTAAAVTEKEDQQDTYIFYINLFSDPQSPMVGDSMMMYHAKQRRECVGKGRRVLAGVRTKLVLQGTAPCTSSSPAVPYKPQDRLEDTSELCEEAAAAAAAGQCNDSVAEESTTALLQTFALLESQDYLPQNGHQPPKRDQGVQEPVGSVPCPRKECTAVGSLCSDGGLQDSSFEVISIGSRSSSGFCEKWAGPERPDDTQQEAEAAVEVLDSGSCFLNLDANGDVITHVIANLDLSESVEVPNDPGDLDASLTSCDTAELLRTPSPYVVESDAETEPLNARGSSLLDQKSAEGCLSTQQKDSNHQFDPQLNDLEPWTPFSEFSKDHVLDSRGMSGEILLMCDTPATSTPKKPQFALCTPHSPLHLIQEGWFQANCYHRDGTPIEVQYDVRRATLACGDVMFCVWLSGSHLLLQQQETLQSTRSPTAESSVQDNSAISLGEAISEAARGEGLCSSVDLEKSGACDGQFEEAYQPLRTVGKGAFGFVWLASRRHDGQEVVVKFIRKSRVVTECWVDDSELGLITQEIAILARLSHPNIVKVMEVFENESFFQMVMEKHGDGLDLFEFIDMQPRLDEPLASYIFRQLVSAVTYLRGKSVLHRDIKDENIIINTLFHIKLIDFGSATTLEPGKLFHTFCGTLEYCSPEVLQGNPYEGPELEMWSLGVLLYTLLFSENPFSTVEETILAKLNPPCNISSELYGLLAGLLHPMPAQRITLEELLQEPWIRQPINLGEYSWSEVFPCSQDSSDHAENTSSVQQEDIRCHASEGTPLNDKDMDEDELEEEEEDDEEQRRTMAALESELLKYLTDE</sequence>
<evidence type="ECO:0000256" key="5">
    <source>
        <dbReference type="ARBA" id="ARBA00022490"/>
    </source>
</evidence>
<dbReference type="GO" id="GO:0035556">
    <property type="term" value="P:intracellular signal transduction"/>
    <property type="evidence" value="ECO:0007669"/>
    <property type="project" value="TreeGrafter"/>
</dbReference>
<feature type="compositionally biased region" description="Basic and acidic residues" evidence="21">
    <location>
        <begin position="1"/>
        <end position="12"/>
    </location>
</feature>
<dbReference type="AlphaFoldDB" id="A0A8T2MBP3"/>
<comment type="catalytic activity">
    <reaction evidence="17">
        <text>L-seryl-[protein] + ATP = O-phospho-L-seryl-[protein] + ADP + H(+)</text>
        <dbReference type="Rhea" id="RHEA:17989"/>
        <dbReference type="Rhea" id="RHEA-COMP:9863"/>
        <dbReference type="Rhea" id="RHEA-COMP:11604"/>
        <dbReference type="ChEBI" id="CHEBI:15378"/>
        <dbReference type="ChEBI" id="CHEBI:29999"/>
        <dbReference type="ChEBI" id="CHEBI:30616"/>
        <dbReference type="ChEBI" id="CHEBI:83421"/>
        <dbReference type="ChEBI" id="CHEBI:456216"/>
        <dbReference type="EC" id="2.7.11.1"/>
    </reaction>
</comment>
<evidence type="ECO:0000256" key="15">
    <source>
        <dbReference type="ARBA" id="ARBA00023242"/>
    </source>
</evidence>
<dbReference type="GO" id="GO:0008289">
    <property type="term" value="F:lipid binding"/>
    <property type="evidence" value="ECO:0007669"/>
    <property type="project" value="UniProtKB-KW"/>
</dbReference>
<dbReference type="Gene3D" id="3.30.450.20">
    <property type="entry name" value="PAS domain"/>
    <property type="match status" value="1"/>
</dbReference>
<keyword evidence="15" id="KW-0539">Nucleus</keyword>
<protein>
    <recommendedName>
        <fullName evidence="19">PAS domain-containing serine/threonine-protein kinase</fullName>
        <ecNumber evidence="4">2.7.11.1</ecNumber>
    </recommendedName>
</protein>
<dbReference type="Proteomes" id="UP000752171">
    <property type="component" value="Unassembled WGS sequence"/>
</dbReference>
<feature type="domain" description="Protein kinase" evidence="22">
    <location>
        <begin position="934"/>
        <end position="1186"/>
    </location>
</feature>
<dbReference type="PROSITE" id="PS00108">
    <property type="entry name" value="PROTEIN_KINASE_ST"/>
    <property type="match status" value="1"/>
</dbReference>
<name>A0A8T2MBP3_ASTMX</name>
<evidence type="ECO:0000313" key="24">
    <source>
        <dbReference type="Proteomes" id="UP000752171"/>
    </source>
</evidence>
<dbReference type="GO" id="GO:0005829">
    <property type="term" value="C:cytosol"/>
    <property type="evidence" value="ECO:0007669"/>
    <property type="project" value="TreeGrafter"/>
</dbReference>
<evidence type="ECO:0000256" key="21">
    <source>
        <dbReference type="SAM" id="MobiDB-lite"/>
    </source>
</evidence>
<comment type="similarity">
    <text evidence="3">Belongs to the protein kinase superfamily. CAMK Ser/Thr protein kinase family.</text>
</comment>
<comment type="subcellular location">
    <subcellularLocation>
        <location evidence="2">Cytoplasm</location>
    </subcellularLocation>
    <subcellularLocation>
        <location evidence="1">Nucleus</location>
    </subcellularLocation>
</comment>
<dbReference type="Pfam" id="PF00069">
    <property type="entry name" value="Pkinase"/>
    <property type="match status" value="1"/>
</dbReference>
<evidence type="ECO:0000256" key="4">
    <source>
        <dbReference type="ARBA" id="ARBA00012513"/>
    </source>
</evidence>
<accession>A0A8T2MBP3</accession>
<evidence type="ECO:0000256" key="10">
    <source>
        <dbReference type="ARBA" id="ARBA00022741"/>
    </source>
</evidence>
<keyword evidence="13" id="KW-0007">Acetylation</keyword>
<evidence type="ECO:0000259" key="22">
    <source>
        <dbReference type="PROSITE" id="PS50011"/>
    </source>
</evidence>
<keyword evidence="6" id="KW-0723">Serine/threonine-protein kinase</keyword>
<keyword evidence="8" id="KW-0808">Transferase</keyword>
<keyword evidence="5" id="KW-0963">Cytoplasm</keyword>
<feature type="region of interest" description="Disordered" evidence="21">
    <location>
        <begin position="59"/>
        <end position="96"/>
    </location>
</feature>
<dbReference type="PANTHER" id="PTHR24346:SF51">
    <property type="entry name" value="PAS DOMAIN-CONTAINING SERINE_THREONINE-PROTEIN KINASE"/>
    <property type="match status" value="1"/>
</dbReference>
<evidence type="ECO:0000256" key="16">
    <source>
        <dbReference type="ARBA" id="ARBA00047899"/>
    </source>
</evidence>
<evidence type="ECO:0000256" key="18">
    <source>
        <dbReference type="ARBA" id="ARBA00053825"/>
    </source>
</evidence>
<keyword evidence="14" id="KW-0446">Lipid-binding</keyword>
<evidence type="ECO:0000256" key="7">
    <source>
        <dbReference type="ARBA" id="ARBA00022553"/>
    </source>
</evidence>
<comment type="catalytic activity">
    <reaction evidence="16">
        <text>L-threonyl-[protein] + ATP = O-phospho-L-threonyl-[protein] + ADP + H(+)</text>
        <dbReference type="Rhea" id="RHEA:46608"/>
        <dbReference type="Rhea" id="RHEA-COMP:11060"/>
        <dbReference type="Rhea" id="RHEA-COMP:11605"/>
        <dbReference type="ChEBI" id="CHEBI:15378"/>
        <dbReference type="ChEBI" id="CHEBI:30013"/>
        <dbReference type="ChEBI" id="CHEBI:30616"/>
        <dbReference type="ChEBI" id="CHEBI:61977"/>
        <dbReference type="ChEBI" id="CHEBI:456216"/>
        <dbReference type="EC" id="2.7.11.1"/>
    </reaction>
</comment>
<evidence type="ECO:0000256" key="14">
    <source>
        <dbReference type="ARBA" id="ARBA00023121"/>
    </source>
</evidence>
<dbReference type="PROSITE" id="PS50011">
    <property type="entry name" value="PROTEIN_KINASE_DOM"/>
    <property type="match status" value="1"/>
</dbReference>
<dbReference type="GO" id="GO:0005524">
    <property type="term" value="F:ATP binding"/>
    <property type="evidence" value="ECO:0007669"/>
    <property type="project" value="UniProtKB-UniRule"/>
</dbReference>
<dbReference type="InterPro" id="IPR008271">
    <property type="entry name" value="Ser/Thr_kinase_AS"/>
</dbReference>
<evidence type="ECO:0000256" key="2">
    <source>
        <dbReference type="ARBA" id="ARBA00004496"/>
    </source>
</evidence>
<dbReference type="PROSITE" id="PS00107">
    <property type="entry name" value="PROTEIN_KINASE_ATP"/>
    <property type="match status" value="1"/>
</dbReference>
<evidence type="ECO:0000256" key="3">
    <source>
        <dbReference type="ARBA" id="ARBA00006692"/>
    </source>
</evidence>
<dbReference type="PANTHER" id="PTHR24346">
    <property type="entry name" value="MAP/MICROTUBULE AFFINITY-REGULATING KINASE"/>
    <property type="match status" value="1"/>
</dbReference>
<keyword evidence="9" id="KW-0677">Repeat</keyword>
<feature type="binding site" evidence="20">
    <location>
        <position position="967"/>
    </location>
    <ligand>
        <name>ATP</name>
        <dbReference type="ChEBI" id="CHEBI:30616"/>
    </ligand>
</feature>
<dbReference type="InterPro" id="IPR011009">
    <property type="entry name" value="Kinase-like_dom_sf"/>
</dbReference>
<dbReference type="EC" id="2.7.11.1" evidence="4"/>
<dbReference type="GO" id="GO:0005634">
    <property type="term" value="C:nucleus"/>
    <property type="evidence" value="ECO:0007669"/>
    <property type="project" value="UniProtKB-SubCell"/>
</dbReference>
<evidence type="ECO:0000256" key="9">
    <source>
        <dbReference type="ARBA" id="ARBA00022737"/>
    </source>
</evidence>
<dbReference type="EMBL" id="JAICCE010000004">
    <property type="protein sequence ID" value="KAG9278291.1"/>
    <property type="molecule type" value="Genomic_DNA"/>
</dbReference>
<feature type="region of interest" description="Disordered" evidence="21">
    <location>
        <begin position="590"/>
        <end position="610"/>
    </location>
</feature>
<dbReference type="FunFam" id="1.10.510.10:FF:000351">
    <property type="entry name" value="PAS domain-containing serine/threonine-protein kinase"/>
    <property type="match status" value="1"/>
</dbReference>
<keyword evidence="11 23" id="KW-0418">Kinase</keyword>
<evidence type="ECO:0000256" key="8">
    <source>
        <dbReference type="ARBA" id="ARBA00022679"/>
    </source>
</evidence>
<feature type="region of interest" description="Disordered" evidence="21">
    <location>
        <begin position="437"/>
        <end position="456"/>
    </location>
</feature>
<dbReference type="Gene3D" id="1.10.510.10">
    <property type="entry name" value="Transferase(Phosphotransferase) domain 1"/>
    <property type="match status" value="1"/>
</dbReference>
<reference evidence="23 24" key="1">
    <citation type="submission" date="2021-07" db="EMBL/GenBank/DDBJ databases">
        <authorList>
            <person name="Imarazene B."/>
            <person name="Zahm M."/>
            <person name="Klopp C."/>
            <person name="Cabau C."/>
            <person name="Beille S."/>
            <person name="Jouanno E."/>
            <person name="Castinel A."/>
            <person name="Lluch J."/>
            <person name="Gil L."/>
            <person name="Kuchtly C."/>
            <person name="Lopez Roques C."/>
            <person name="Donnadieu C."/>
            <person name="Parrinello H."/>
            <person name="Journot L."/>
            <person name="Du K."/>
            <person name="Schartl M."/>
            <person name="Retaux S."/>
            <person name="Guiguen Y."/>
        </authorList>
    </citation>
    <scope>NUCLEOTIDE SEQUENCE [LARGE SCALE GENOMIC DNA]</scope>
    <source>
        <strain evidence="23">Pach_M1</strain>
        <tissue evidence="23">Testis</tissue>
    </source>
</reference>
<feature type="compositionally biased region" description="Polar residues" evidence="21">
    <location>
        <begin position="327"/>
        <end position="341"/>
    </location>
</feature>
<evidence type="ECO:0000313" key="23">
    <source>
        <dbReference type="EMBL" id="KAG9278291.1"/>
    </source>
</evidence>
<dbReference type="FunFam" id="3.30.200.20:FF:000346">
    <property type="entry name" value="PAS domain-containing serine/threonine-protein kinase"/>
    <property type="match status" value="1"/>
</dbReference>
<feature type="compositionally biased region" description="Polar residues" evidence="21">
    <location>
        <begin position="64"/>
        <end position="90"/>
    </location>
</feature>
<evidence type="ECO:0000256" key="6">
    <source>
        <dbReference type="ARBA" id="ARBA00022527"/>
    </source>
</evidence>
<evidence type="ECO:0000256" key="19">
    <source>
        <dbReference type="ARBA" id="ARBA00071822"/>
    </source>
</evidence>
<evidence type="ECO:0000256" key="12">
    <source>
        <dbReference type="ARBA" id="ARBA00022840"/>
    </source>
</evidence>
<dbReference type="GO" id="GO:0004674">
    <property type="term" value="F:protein serine/threonine kinase activity"/>
    <property type="evidence" value="ECO:0007669"/>
    <property type="project" value="UniProtKB-KW"/>
</dbReference>
<comment type="function">
    <text evidence="18">Serine/threonine-protein kinase involved in energy homeostasis and protein translation. Phosphorylates EEF1A1, GYS1, PDX1 and RPS6. Probably plays a role under changing environmental conditions (oxygen, glucose, nutrition), rather than under standard conditions. Acts as a sensor involved in energy homeostasis: regulates glycogen synthase synthesis by mediating phosphorylation of GYS1, leading to GYS1 inactivation. May be involved in glucose-stimulated insulin production in pancreas and regulation of glucagon secretion by glucose in alpha cells; however such data require additional evidences. May play a role in regulation of protein translation by phosphorylating EEF1A1, leading to increase translation efficiency. May also participate in respiratory regulation.</text>
</comment>
<keyword evidence="10 20" id="KW-0547">Nucleotide-binding</keyword>